<dbReference type="InterPro" id="IPR012373">
    <property type="entry name" value="Ferrdict_sens_TM"/>
</dbReference>
<dbReference type="EMBL" id="SJPJ01000001">
    <property type="protein sequence ID" value="TWT84729.1"/>
    <property type="molecule type" value="Genomic_DNA"/>
</dbReference>
<organism evidence="2 3">
    <name type="scientific">Novipirellula herctigrandis</name>
    <dbReference type="NCBI Taxonomy" id="2527986"/>
    <lineage>
        <taxon>Bacteria</taxon>
        <taxon>Pseudomonadati</taxon>
        <taxon>Planctomycetota</taxon>
        <taxon>Planctomycetia</taxon>
        <taxon>Pirellulales</taxon>
        <taxon>Pirellulaceae</taxon>
        <taxon>Novipirellula</taxon>
    </lineage>
</organism>
<dbReference type="SUPFAM" id="SSF49899">
    <property type="entry name" value="Concanavalin A-like lectins/glucanases"/>
    <property type="match status" value="1"/>
</dbReference>
<reference evidence="2 3" key="1">
    <citation type="submission" date="2019-02" db="EMBL/GenBank/DDBJ databases">
        <title>Deep-cultivation of Planctomycetes and their phenomic and genomic characterization uncovers novel biology.</title>
        <authorList>
            <person name="Wiegand S."/>
            <person name="Jogler M."/>
            <person name="Boedeker C."/>
            <person name="Pinto D."/>
            <person name="Vollmers J."/>
            <person name="Rivas-Marin E."/>
            <person name="Kohn T."/>
            <person name="Peeters S.H."/>
            <person name="Heuer A."/>
            <person name="Rast P."/>
            <person name="Oberbeckmann S."/>
            <person name="Bunk B."/>
            <person name="Jeske O."/>
            <person name="Meyerdierks A."/>
            <person name="Storesund J.E."/>
            <person name="Kallscheuer N."/>
            <person name="Luecker S."/>
            <person name="Lage O.M."/>
            <person name="Pohl T."/>
            <person name="Merkel B.J."/>
            <person name="Hornburger P."/>
            <person name="Mueller R.-W."/>
            <person name="Bruemmer F."/>
            <person name="Labrenz M."/>
            <person name="Spormann A.M."/>
            <person name="Op Den Camp H."/>
            <person name="Overmann J."/>
            <person name="Amann R."/>
            <person name="Jetten M.S.M."/>
            <person name="Mascher T."/>
            <person name="Medema M.H."/>
            <person name="Devos D.P."/>
            <person name="Kaster A.-K."/>
            <person name="Ovreas L."/>
            <person name="Rohde M."/>
            <person name="Galperin M.Y."/>
            <person name="Jogler C."/>
        </authorList>
    </citation>
    <scope>NUCLEOTIDE SEQUENCE [LARGE SCALE GENOMIC DNA]</scope>
    <source>
        <strain evidence="2 3">CA13</strain>
    </source>
</reference>
<feature type="region of interest" description="Disordered" evidence="1">
    <location>
        <begin position="135"/>
        <end position="156"/>
    </location>
</feature>
<comment type="caution">
    <text evidence="2">The sequence shown here is derived from an EMBL/GenBank/DDBJ whole genome shotgun (WGS) entry which is preliminary data.</text>
</comment>
<dbReference type="Gene3D" id="2.60.120.200">
    <property type="match status" value="1"/>
</dbReference>
<evidence type="ECO:0000313" key="3">
    <source>
        <dbReference type="Proteomes" id="UP000315010"/>
    </source>
</evidence>
<dbReference type="Gene3D" id="2.60.120.1440">
    <property type="match status" value="1"/>
</dbReference>
<dbReference type="GO" id="GO:0016989">
    <property type="term" value="F:sigma factor antagonist activity"/>
    <property type="evidence" value="ECO:0007669"/>
    <property type="project" value="TreeGrafter"/>
</dbReference>
<dbReference type="Pfam" id="PF13385">
    <property type="entry name" value="Laminin_G_3"/>
    <property type="match status" value="1"/>
</dbReference>
<dbReference type="RefSeq" id="WP_146402567.1">
    <property type="nucleotide sequence ID" value="NZ_SJPJ01000001.1"/>
</dbReference>
<protein>
    <submittedName>
        <fullName evidence="2">FecR protein</fullName>
    </submittedName>
</protein>
<dbReference type="AlphaFoldDB" id="A0A5C5ZBF4"/>
<evidence type="ECO:0000256" key="1">
    <source>
        <dbReference type="SAM" id="MobiDB-lite"/>
    </source>
</evidence>
<dbReference type="PANTHER" id="PTHR30273:SF2">
    <property type="entry name" value="PROTEIN FECR"/>
    <property type="match status" value="1"/>
</dbReference>
<feature type="compositionally biased region" description="Polar residues" evidence="1">
    <location>
        <begin position="135"/>
        <end position="145"/>
    </location>
</feature>
<keyword evidence="3" id="KW-1185">Reference proteome</keyword>
<dbReference type="OrthoDB" id="258532at2"/>
<sequence>MSQKRFEELLSRLLDDDIAEEQLDELTRMVANDPKMLTLLRQHLLMSDRLSQYEDELRSDNRFMDAVHARIRAAEDSSEFVARVVASAQEEASEKSKLAASRSEKVWQSSRGMAGWITAAIAIFALMGVLNQHSTQPWKSASNGPATDRGQEEASDRGVAVLTRVSGLLGEQTSDWRAGETVPPGTLKWDAGLLQLEFYGGATVVAEGPAEIEIVDESRVVCRSGRLRAYVPEPARGFAVIAPKFELVDLGTEFGLDVTSGGAAEVHVFTGKVELYDAESNRDVTTRRELNAGDALTVDHDGTAKQIEVRESDFVTPNRLSEMTDGRQKKQLRDWRAFRDSLQDDLRLIAYFPFDRNDLEDRILTGYGADGVLIEGAIVGCEWTEGRWPGKTSLQFKRPGDRVRITIPGEFESLTYSIWLRVDGLDRKYNSLLLTDGFDKNNPHWQIRQNGSLVLGILRSRGDLHSYQTDSIFNLFRLGQWVHLATVYDTDQACVTHYVNGEPTVREPFQEPASGLLKIGNATIGNWSDPTPRHQASRVRNLNGCMDELIVFGQALGDSEVRRIYEVGRP</sequence>
<proteinExistence type="predicted"/>
<dbReference type="InterPro" id="IPR013320">
    <property type="entry name" value="ConA-like_dom_sf"/>
</dbReference>
<accession>A0A5C5ZBF4</accession>
<dbReference type="Proteomes" id="UP000315010">
    <property type="component" value="Unassembled WGS sequence"/>
</dbReference>
<name>A0A5C5ZBF4_9BACT</name>
<gene>
    <name evidence="2" type="ORF">CA13_62090</name>
</gene>
<dbReference type="PANTHER" id="PTHR30273">
    <property type="entry name" value="PERIPLASMIC SIGNAL SENSOR AND SIGMA FACTOR ACTIVATOR FECR-RELATED"/>
    <property type="match status" value="1"/>
</dbReference>
<evidence type="ECO:0000313" key="2">
    <source>
        <dbReference type="EMBL" id="TWT84729.1"/>
    </source>
</evidence>